<protein>
    <submittedName>
        <fullName evidence="1">Uncharacterized protein</fullName>
    </submittedName>
</protein>
<reference evidence="1" key="1">
    <citation type="submission" date="2023-07" db="EMBL/GenBank/DDBJ databases">
        <title>draft genome sequence of fig (Ficus carica).</title>
        <authorList>
            <person name="Takahashi T."/>
            <person name="Nishimura K."/>
        </authorList>
    </citation>
    <scope>NUCLEOTIDE SEQUENCE</scope>
</reference>
<gene>
    <name evidence="1" type="ORF">TIFTF001_007963</name>
</gene>
<dbReference type="EMBL" id="BTGU01000008">
    <property type="protein sequence ID" value="GMN38732.1"/>
    <property type="molecule type" value="Genomic_DNA"/>
</dbReference>
<accession>A0AA87ZRA7</accession>
<organism evidence="1 2">
    <name type="scientific">Ficus carica</name>
    <name type="common">Common fig</name>
    <dbReference type="NCBI Taxonomy" id="3494"/>
    <lineage>
        <taxon>Eukaryota</taxon>
        <taxon>Viridiplantae</taxon>
        <taxon>Streptophyta</taxon>
        <taxon>Embryophyta</taxon>
        <taxon>Tracheophyta</taxon>
        <taxon>Spermatophyta</taxon>
        <taxon>Magnoliopsida</taxon>
        <taxon>eudicotyledons</taxon>
        <taxon>Gunneridae</taxon>
        <taxon>Pentapetalae</taxon>
        <taxon>rosids</taxon>
        <taxon>fabids</taxon>
        <taxon>Rosales</taxon>
        <taxon>Moraceae</taxon>
        <taxon>Ficeae</taxon>
        <taxon>Ficus</taxon>
    </lineage>
</organism>
<dbReference type="Proteomes" id="UP001187192">
    <property type="component" value="Unassembled WGS sequence"/>
</dbReference>
<proteinExistence type="predicted"/>
<comment type="caution">
    <text evidence="1">The sequence shown here is derived from an EMBL/GenBank/DDBJ whole genome shotgun (WGS) entry which is preliminary data.</text>
</comment>
<keyword evidence="2" id="KW-1185">Reference proteome</keyword>
<evidence type="ECO:0000313" key="1">
    <source>
        <dbReference type="EMBL" id="GMN38732.1"/>
    </source>
</evidence>
<sequence>MAASVVSCGRAMKGAERDYKSLMESMLPRGPVPPSGPSLCHNKLSPYRYKQLSFPEDYYIICP</sequence>
<evidence type="ECO:0000313" key="2">
    <source>
        <dbReference type="Proteomes" id="UP001187192"/>
    </source>
</evidence>
<name>A0AA87ZRA7_FICCA</name>
<dbReference type="AlphaFoldDB" id="A0AA87ZRA7"/>